<comment type="caution">
    <text evidence="2">The sequence shown here is derived from an EMBL/GenBank/DDBJ whole genome shotgun (WGS) entry which is preliminary data.</text>
</comment>
<dbReference type="Pfam" id="PF22746">
    <property type="entry name" value="SHOCT-like_DUF2089-C"/>
    <property type="match status" value="1"/>
</dbReference>
<accession>A0A532V6B7</accession>
<dbReference type="Proteomes" id="UP000317778">
    <property type="component" value="Unassembled WGS sequence"/>
</dbReference>
<dbReference type="AlphaFoldDB" id="A0A532V6B7"/>
<protein>
    <recommendedName>
        <fullName evidence="1">YvlB/LiaX N-terminal domain-containing protein</fullName>
    </recommendedName>
</protein>
<evidence type="ECO:0000313" key="2">
    <source>
        <dbReference type="EMBL" id="TKJ42682.1"/>
    </source>
</evidence>
<gene>
    <name evidence="2" type="ORF">CEE36_07210</name>
</gene>
<reference evidence="2 3" key="1">
    <citation type="submission" date="2017-06" db="EMBL/GenBank/DDBJ databases">
        <title>Novel microbial phyla capable of carbon fixation and sulfur reduction in deep-sea sediments.</title>
        <authorList>
            <person name="Huang J."/>
            <person name="Baker B."/>
            <person name="Wang Y."/>
        </authorList>
    </citation>
    <scope>NUCLEOTIDE SEQUENCE [LARGE SCALE GENOMIC DNA]</scope>
    <source>
        <strain evidence="2">B3_TA06</strain>
    </source>
</reference>
<feature type="domain" description="YvlB/LiaX N-terminal" evidence="1">
    <location>
        <begin position="7"/>
        <end position="32"/>
    </location>
</feature>
<sequence length="113" mass="12601">MSSEATLRILRMVSEGKISAEEAEKLIEAIEGARPQAREITLLIFEKDKEKPNVRINLPLSLARFAMNFIPASVLAKQEIPADTILAALDQAQPGKVFEVKDEEGKKVEIYLH</sequence>
<evidence type="ECO:0000313" key="3">
    <source>
        <dbReference type="Proteomes" id="UP000317778"/>
    </source>
</evidence>
<evidence type="ECO:0000259" key="1">
    <source>
        <dbReference type="Pfam" id="PF22746"/>
    </source>
</evidence>
<name>A0A532V6B7_UNCT6</name>
<dbReference type="EMBL" id="NJBO01000010">
    <property type="protein sequence ID" value="TKJ42682.1"/>
    <property type="molecule type" value="Genomic_DNA"/>
</dbReference>
<dbReference type="InterPro" id="IPR053959">
    <property type="entry name" value="YvlB/LiaX_N"/>
</dbReference>
<organism evidence="2 3">
    <name type="scientific">candidate division TA06 bacterium B3_TA06</name>
    <dbReference type="NCBI Taxonomy" id="2012487"/>
    <lineage>
        <taxon>Bacteria</taxon>
        <taxon>Bacteria division TA06</taxon>
    </lineage>
</organism>
<proteinExistence type="predicted"/>